<proteinExistence type="predicted"/>
<sequence>MKAVVRASQLAKAQSSFRDRMRQNGYQRLQEWIPEDVFRQLGALCKESGLSRREAIESLVAAAKEGKINLRGGKT</sequence>
<name>A0ABX0NTY6_9BURK</name>
<dbReference type="RefSeq" id="WP_166876388.1">
    <property type="nucleotide sequence ID" value="NZ_WHJH01000015.1"/>
</dbReference>
<organism evidence="1 2">
    <name type="scientific">Massilia mucilaginosa</name>
    <dbReference type="NCBI Taxonomy" id="2609282"/>
    <lineage>
        <taxon>Bacteria</taxon>
        <taxon>Pseudomonadati</taxon>
        <taxon>Pseudomonadota</taxon>
        <taxon>Betaproteobacteria</taxon>
        <taxon>Burkholderiales</taxon>
        <taxon>Oxalobacteraceae</taxon>
        <taxon>Telluria group</taxon>
        <taxon>Massilia</taxon>
    </lineage>
</organism>
<accession>A0ABX0NTY6</accession>
<reference evidence="1 2" key="1">
    <citation type="submission" date="2019-10" db="EMBL/GenBank/DDBJ databases">
        <title>Taxonomy of Antarctic Massilia spp.: description of Massilia rubra sp. nov., Massilia aquatica sp. nov., Massilia mucilaginosa sp. nov., Massilia frigida sp. nov. isolated from streams, lakes and regoliths.</title>
        <authorList>
            <person name="Holochova P."/>
            <person name="Sedlacek I."/>
            <person name="Kralova S."/>
            <person name="Maslanova I."/>
            <person name="Busse H.-J."/>
            <person name="Stankova E."/>
            <person name="Vrbovska V."/>
            <person name="Kovarovic V."/>
            <person name="Bartak M."/>
            <person name="Svec P."/>
            <person name="Pantucek R."/>
        </authorList>
    </citation>
    <scope>NUCLEOTIDE SEQUENCE [LARGE SCALE GENOMIC DNA]</scope>
    <source>
        <strain evidence="1 2">CCM 8733</strain>
    </source>
</reference>
<evidence type="ECO:0008006" key="3">
    <source>
        <dbReference type="Google" id="ProtNLM"/>
    </source>
</evidence>
<gene>
    <name evidence="1" type="ORF">F2P45_14960</name>
</gene>
<dbReference type="Proteomes" id="UP000609726">
    <property type="component" value="Unassembled WGS sequence"/>
</dbReference>
<protein>
    <recommendedName>
        <fullName evidence="3">Ribbon-helix-helix protein CopG domain-containing protein</fullName>
    </recommendedName>
</protein>
<keyword evidence="2" id="KW-1185">Reference proteome</keyword>
<dbReference type="EMBL" id="WHJH01000015">
    <property type="protein sequence ID" value="NHZ90307.1"/>
    <property type="molecule type" value="Genomic_DNA"/>
</dbReference>
<evidence type="ECO:0000313" key="1">
    <source>
        <dbReference type="EMBL" id="NHZ90307.1"/>
    </source>
</evidence>
<evidence type="ECO:0000313" key="2">
    <source>
        <dbReference type="Proteomes" id="UP000609726"/>
    </source>
</evidence>
<comment type="caution">
    <text evidence="1">The sequence shown here is derived from an EMBL/GenBank/DDBJ whole genome shotgun (WGS) entry which is preliminary data.</text>
</comment>